<name>A0A9J7MT21_BRAFL</name>
<dbReference type="SUPFAM" id="SSF47616">
    <property type="entry name" value="GST C-terminal domain-like"/>
    <property type="match status" value="1"/>
</dbReference>
<dbReference type="Gene3D" id="3.40.30.10">
    <property type="entry name" value="Glutaredoxin"/>
    <property type="match status" value="1"/>
</dbReference>
<dbReference type="PANTHER" id="PTHR42673:SF4">
    <property type="entry name" value="MALEYLACETOACETATE ISOMERASE"/>
    <property type="match status" value="1"/>
</dbReference>
<evidence type="ECO:0000259" key="3">
    <source>
        <dbReference type="PROSITE" id="PS50405"/>
    </source>
</evidence>
<dbReference type="InterPro" id="IPR004046">
    <property type="entry name" value="GST_C"/>
</dbReference>
<protein>
    <submittedName>
        <fullName evidence="5">Glutathione S-transferase A-like</fullName>
    </submittedName>
</protein>
<dbReference type="InterPro" id="IPR036249">
    <property type="entry name" value="Thioredoxin-like_sf"/>
</dbReference>
<evidence type="ECO:0000313" key="5">
    <source>
        <dbReference type="RefSeq" id="XP_035679907.1"/>
    </source>
</evidence>
<gene>
    <name evidence="5" type="primary">LOC118418177</name>
</gene>
<sequence>MASTEEMVLYYESGSTPCMSIMLALEEKGVSYTKKEVNTEKDEDIAMLEEVADRDEAPFHKTAMALRFYCDLNMICVTFDFTLGMSYKTICSESNPYLTCSTLQPPALLHGDNVLFDEVVPACLYLEKVFGNNRLIPEGAAQRAHVIKRMLQAQKIGVGDTCIDEYWEDDDEEEGDDDMDEEKADALDEKEDKEELAEELEHWEFYLKQGTYIAGSEFTMADCVFIPVLTYLVTNGLDLTKKYPLLHKYYTLVSDASFLVISKTFSHKFATSTKAKHPICFHNLPLRRKFHAESFFP</sequence>
<dbReference type="KEGG" id="bfo:118418177"/>
<evidence type="ECO:0000256" key="1">
    <source>
        <dbReference type="SAM" id="MobiDB-lite"/>
    </source>
</evidence>
<dbReference type="InterPro" id="IPR010987">
    <property type="entry name" value="Glutathione-S-Trfase_C-like"/>
</dbReference>
<dbReference type="OrthoDB" id="2309723at2759"/>
<dbReference type="OMA" id="EFTMADC"/>
<dbReference type="CDD" id="cd00299">
    <property type="entry name" value="GST_C_family"/>
    <property type="match status" value="1"/>
</dbReference>
<dbReference type="PROSITE" id="PS50404">
    <property type="entry name" value="GST_NTER"/>
    <property type="match status" value="1"/>
</dbReference>
<feature type="domain" description="GST N-terminal" evidence="2">
    <location>
        <begin position="5"/>
        <end position="134"/>
    </location>
</feature>
<dbReference type="Proteomes" id="UP000001554">
    <property type="component" value="Chromosome 6"/>
</dbReference>
<dbReference type="Gene3D" id="1.20.1050.10">
    <property type="match status" value="1"/>
</dbReference>
<accession>A0A9J7MT21</accession>
<reference evidence="4" key="1">
    <citation type="journal article" date="2020" name="Nat. Ecol. Evol.">
        <title>Deeply conserved synteny resolves early events in vertebrate evolution.</title>
        <authorList>
            <person name="Simakov O."/>
            <person name="Marletaz F."/>
            <person name="Yue J.X."/>
            <person name="O'Connell B."/>
            <person name="Jenkins J."/>
            <person name="Brandt A."/>
            <person name="Calef R."/>
            <person name="Tung C.H."/>
            <person name="Huang T.K."/>
            <person name="Schmutz J."/>
            <person name="Satoh N."/>
            <person name="Yu J.K."/>
            <person name="Putnam N.H."/>
            <person name="Green R.E."/>
            <person name="Rokhsar D.S."/>
        </authorList>
    </citation>
    <scope>NUCLEOTIDE SEQUENCE [LARGE SCALE GENOMIC DNA]</scope>
    <source>
        <strain evidence="4">S238N-H82</strain>
    </source>
</reference>
<dbReference type="Pfam" id="PF00043">
    <property type="entry name" value="GST_C"/>
    <property type="match status" value="1"/>
</dbReference>
<dbReference type="InterPro" id="IPR036282">
    <property type="entry name" value="Glutathione-S-Trfase_C_sf"/>
</dbReference>
<dbReference type="AlphaFoldDB" id="A0A9J7MT21"/>
<organism evidence="4 5">
    <name type="scientific">Branchiostoma floridae</name>
    <name type="common">Florida lancelet</name>
    <name type="synonym">Amphioxus</name>
    <dbReference type="NCBI Taxonomy" id="7739"/>
    <lineage>
        <taxon>Eukaryota</taxon>
        <taxon>Metazoa</taxon>
        <taxon>Chordata</taxon>
        <taxon>Cephalochordata</taxon>
        <taxon>Leptocardii</taxon>
        <taxon>Amphioxiformes</taxon>
        <taxon>Branchiostomatidae</taxon>
        <taxon>Branchiostoma</taxon>
    </lineage>
</organism>
<reference evidence="5" key="2">
    <citation type="submission" date="2025-08" db="UniProtKB">
        <authorList>
            <consortium name="RefSeq"/>
        </authorList>
    </citation>
    <scope>IDENTIFICATION</scope>
    <source>
        <strain evidence="5">S238N-H82</strain>
        <tissue evidence="5">Testes</tissue>
    </source>
</reference>
<evidence type="ECO:0000313" key="4">
    <source>
        <dbReference type="Proteomes" id="UP000001554"/>
    </source>
</evidence>
<dbReference type="InterPro" id="IPR004045">
    <property type="entry name" value="Glutathione_S-Trfase_N"/>
</dbReference>
<dbReference type="RefSeq" id="XP_035679907.1">
    <property type="nucleotide sequence ID" value="XM_035824014.1"/>
</dbReference>
<feature type="domain" description="GST C-terminal" evidence="3">
    <location>
        <begin position="139"/>
        <end position="279"/>
    </location>
</feature>
<dbReference type="GeneID" id="118418177"/>
<dbReference type="PANTHER" id="PTHR42673">
    <property type="entry name" value="MALEYLACETOACETATE ISOMERASE"/>
    <property type="match status" value="1"/>
</dbReference>
<dbReference type="SUPFAM" id="SSF52833">
    <property type="entry name" value="Thioredoxin-like"/>
    <property type="match status" value="1"/>
</dbReference>
<feature type="region of interest" description="Disordered" evidence="1">
    <location>
        <begin position="169"/>
        <end position="191"/>
    </location>
</feature>
<dbReference type="PROSITE" id="PS50405">
    <property type="entry name" value="GST_CTER"/>
    <property type="match status" value="1"/>
</dbReference>
<evidence type="ECO:0000259" key="2">
    <source>
        <dbReference type="PROSITE" id="PS50404"/>
    </source>
</evidence>
<keyword evidence="4" id="KW-1185">Reference proteome</keyword>
<proteinExistence type="predicted"/>
<dbReference type="CDD" id="cd00570">
    <property type="entry name" value="GST_N_family"/>
    <property type="match status" value="1"/>
</dbReference>